<accession>A0A8J8NUD2</accession>
<evidence type="ECO:0000313" key="2">
    <source>
        <dbReference type="Proteomes" id="UP000785679"/>
    </source>
</evidence>
<dbReference type="AlphaFoldDB" id="A0A8J8NUD2"/>
<sequence>MLFGEVHYDGLHVAQNNDSFIIEGDHIYVHHYEKNKLFESFIRCLKPKESIFLKDLNNQFESIYNIFANSESSLYQNQIKKYLSGDPNYGRKKECKSKHLLNLYCFNFSNPQAIAKDDIKYLEKNYNLRMTEKKQIMYASKFNINCLLVNQIPQIQVTQQVKKDPNITEDELLSEIKDWSKNDCQEHQAQFKIPQLIIIIEQLYRVVDYSDALLSNFKCLQSLTLTINFDSSKLFLKQEQRVQQKLSSHQFRGMKCLKLCFNFRHSDRILQRAIEYGCDLVKQCINLRSLAISRDFRSTSSDHQGYKDIWPQFYEALKDRPRPMLNSISVCLPLHEPSINYTKTIFDEELRLERLEFILSEQNIIEIPKIIEKMEPKGLIPRSLKCIQIRVYDTRQNNHMLAFAQALHSRLDTSHQPLTLRLHRILDKELYLQLFELEPRLRVECEIKFSGQQGITEQSVELIKMIRDKRNE</sequence>
<evidence type="ECO:0000313" key="1">
    <source>
        <dbReference type="EMBL" id="TNV81792.1"/>
    </source>
</evidence>
<reference evidence="1" key="1">
    <citation type="submission" date="2019-06" db="EMBL/GenBank/DDBJ databases">
        <authorList>
            <person name="Zheng W."/>
        </authorList>
    </citation>
    <scope>NUCLEOTIDE SEQUENCE</scope>
    <source>
        <strain evidence="1">QDHG01</strain>
    </source>
</reference>
<comment type="caution">
    <text evidence="1">The sequence shown here is derived from an EMBL/GenBank/DDBJ whole genome shotgun (WGS) entry which is preliminary data.</text>
</comment>
<keyword evidence="2" id="KW-1185">Reference proteome</keyword>
<proteinExistence type="predicted"/>
<organism evidence="1 2">
    <name type="scientific">Halteria grandinella</name>
    <dbReference type="NCBI Taxonomy" id="5974"/>
    <lineage>
        <taxon>Eukaryota</taxon>
        <taxon>Sar</taxon>
        <taxon>Alveolata</taxon>
        <taxon>Ciliophora</taxon>
        <taxon>Intramacronucleata</taxon>
        <taxon>Spirotrichea</taxon>
        <taxon>Stichotrichia</taxon>
        <taxon>Sporadotrichida</taxon>
        <taxon>Halteriidae</taxon>
        <taxon>Halteria</taxon>
    </lineage>
</organism>
<name>A0A8J8NUD2_HALGN</name>
<protein>
    <submittedName>
        <fullName evidence="1">Uncharacterized protein</fullName>
    </submittedName>
</protein>
<gene>
    <name evidence="1" type="ORF">FGO68_gene13728</name>
</gene>
<dbReference type="EMBL" id="RRYP01005728">
    <property type="protein sequence ID" value="TNV81792.1"/>
    <property type="molecule type" value="Genomic_DNA"/>
</dbReference>
<dbReference type="Proteomes" id="UP000785679">
    <property type="component" value="Unassembled WGS sequence"/>
</dbReference>